<evidence type="ECO:0000256" key="7">
    <source>
        <dbReference type="ARBA" id="ARBA00023251"/>
    </source>
</evidence>
<feature type="transmembrane region" description="Helical" evidence="9">
    <location>
        <begin position="335"/>
        <end position="356"/>
    </location>
</feature>
<dbReference type="Gene3D" id="1.20.1250.20">
    <property type="entry name" value="MFS general substrate transporter like domains"/>
    <property type="match status" value="1"/>
</dbReference>
<evidence type="ECO:0000256" key="2">
    <source>
        <dbReference type="ARBA" id="ARBA00022448"/>
    </source>
</evidence>
<dbReference type="NCBIfam" id="TIGR00711">
    <property type="entry name" value="efflux_EmrB"/>
    <property type="match status" value="1"/>
</dbReference>
<evidence type="ECO:0000256" key="8">
    <source>
        <dbReference type="SAM" id="MobiDB-lite"/>
    </source>
</evidence>
<keyword evidence="2" id="KW-0813">Transport</keyword>
<dbReference type="PANTHER" id="PTHR42718:SF46">
    <property type="entry name" value="BLR6921 PROTEIN"/>
    <property type="match status" value="1"/>
</dbReference>
<dbReference type="KEGG" id="slx:SLAV_40440"/>
<evidence type="ECO:0000313" key="11">
    <source>
        <dbReference type="EMBL" id="ATZ29850.1"/>
    </source>
</evidence>
<feature type="domain" description="Major facilitator superfamily (MFS) profile" evidence="10">
    <location>
        <begin position="16"/>
        <end position="466"/>
    </location>
</feature>
<dbReference type="GO" id="GO:0046677">
    <property type="term" value="P:response to antibiotic"/>
    <property type="evidence" value="ECO:0007669"/>
    <property type="project" value="UniProtKB-KW"/>
</dbReference>
<dbReference type="EMBL" id="CP024986">
    <property type="protein sequence ID" value="ATZ29850.1"/>
    <property type="molecule type" value="Genomic_DNA"/>
</dbReference>
<dbReference type="SUPFAM" id="SSF103473">
    <property type="entry name" value="MFS general substrate transporter"/>
    <property type="match status" value="1"/>
</dbReference>
<keyword evidence="6 9" id="KW-0472">Membrane</keyword>
<dbReference type="InterPro" id="IPR020846">
    <property type="entry name" value="MFS_dom"/>
</dbReference>
<dbReference type="PRINTS" id="PR01036">
    <property type="entry name" value="TCRTETB"/>
</dbReference>
<feature type="transmembrane region" description="Helical" evidence="9">
    <location>
        <begin position="399"/>
        <end position="424"/>
    </location>
</feature>
<keyword evidence="3" id="KW-1003">Cell membrane</keyword>
<feature type="transmembrane region" description="Helical" evidence="9">
    <location>
        <begin position="306"/>
        <end position="328"/>
    </location>
</feature>
<keyword evidence="7" id="KW-0046">Antibiotic resistance</keyword>
<feature type="transmembrane region" description="Helical" evidence="9">
    <location>
        <begin position="140"/>
        <end position="162"/>
    </location>
</feature>
<evidence type="ECO:0000256" key="9">
    <source>
        <dbReference type="SAM" id="Phobius"/>
    </source>
</evidence>
<dbReference type="InterPro" id="IPR036259">
    <property type="entry name" value="MFS_trans_sf"/>
</dbReference>
<dbReference type="PROSITE" id="PS50850">
    <property type="entry name" value="MFS"/>
    <property type="match status" value="1"/>
</dbReference>
<dbReference type="RefSeq" id="WP_031943714.1">
    <property type="nucleotide sequence ID" value="NC_024970.2"/>
</dbReference>
<gene>
    <name evidence="11" type="primary">hsrA2</name>
    <name evidence="11" type="ORF">SLAV_40440</name>
</gene>
<evidence type="ECO:0000259" key="10">
    <source>
        <dbReference type="PROSITE" id="PS50850"/>
    </source>
</evidence>
<evidence type="ECO:0000256" key="6">
    <source>
        <dbReference type="ARBA" id="ARBA00023136"/>
    </source>
</evidence>
<keyword evidence="4 9" id="KW-0812">Transmembrane</keyword>
<dbReference type="GO" id="GO:0022857">
    <property type="term" value="F:transmembrane transporter activity"/>
    <property type="evidence" value="ECO:0007669"/>
    <property type="project" value="InterPro"/>
</dbReference>
<comment type="subcellular location">
    <subcellularLocation>
        <location evidence="1">Cell membrane</location>
        <topology evidence="1">Multi-pass membrane protein</topology>
    </subcellularLocation>
</comment>
<proteinExistence type="predicted"/>
<feature type="transmembrane region" description="Helical" evidence="9">
    <location>
        <begin position="362"/>
        <end position="387"/>
    </location>
</feature>
<evidence type="ECO:0000256" key="4">
    <source>
        <dbReference type="ARBA" id="ARBA00022692"/>
    </source>
</evidence>
<evidence type="ECO:0000313" key="12">
    <source>
        <dbReference type="Proteomes" id="UP000231791"/>
    </source>
</evidence>
<evidence type="ECO:0000256" key="3">
    <source>
        <dbReference type="ARBA" id="ARBA00022475"/>
    </source>
</evidence>
<keyword evidence="11" id="KW-0614">Plasmid</keyword>
<keyword evidence="5 9" id="KW-1133">Transmembrane helix</keyword>
<dbReference type="OrthoDB" id="9812221at2"/>
<feature type="transmembrane region" description="Helical" evidence="9">
    <location>
        <begin position="12"/>
        <end position="39"/>
    </location>
</feature>
<feature type="transmembrane region" description="Helical" evidence="9">
    <location>
        <begin position="205"/>
        <end position="221"/>
    </location>
</feature>
<feature type="transmembrane region" description="Helical" evidence="9">
    <location>
        <begin position="82"/>
        <end position="101"/>
    </location>
</feature>
<keyword evidence="12" id="KW-1185">Reference proteome</keyword>
<dbReference type="InterPro" id="IPR011701">
    <property type="entry name" value="MFS"/>
</dbReference>
<dbReference type="Gene3D" id="1.20.1720.10">
    <property type="entry name" value="Multidrug resistance protein D"/>
    <property type="match status" value="1"/>
</dbReference>
<reference evidence="11 12" key="1">
    <citation type="submission" date="2017-11" db="EMBL/GenBank/DDBJ databases">
        <title>Complete genome sequence of Streptomyces lavendulae subsp. lavendulae CCM 3239 (formerly 'Streptomyces aureofaciens CCM 3239'), the producer of the angucycline-type antibiotic auricin.</title>
        <authorList>
            <person name="Busche T."/>
            <person name="Novakova R."/>
            <person name="Al'Dilaimi A."/>
            <person name="Homerova D."/>
            <person name="Feckova L."/>
            <person name="Rezuchova B."/>
            <person name="Mingyar E."/>
            <person name="Csolleiova D."/>
            <person name="Bekeova C."/>
            <person name="Winkler A."/>
            <person name="Sevcikova B."/>
            <person name="Kalinowski J."/>
            <person name="Kormanec J."/>
            <person name="Ruckert C."/>
        </authorList>
    </citation>
    <scope>NUCLEOTIDE SEQUENCE [LARGE SCALE GENOMIC DNA]</scope>
    <source>
        <strain evidence="11 12">CCM 3239</strain>
        <plasmid evidence="12">Plasmid psa3239</plasmid>
    </source>
</reference>
<geneLocation type="plasmid" evidence="12">
    <name>psa3239</name>
</geneLocation>
<evidence type="ECO:0000256" key="1">
    <source>
        <dbReference type="ARBA" id="ARBA00004651"/>
    </source>
</evidence>
<dbReference type="InterPro" id="IPR004638">
    <property type="entry name" value="EmrB-like"/>
</dbReference>
<feature type="region of interest" description="Disordered" evidence="8">
    <location>
        <begin position="467"/>
        <end position="495"/>
    </location>
</feature>
<organism evidence="11 12">
    <name type="scientific">Streptomyces lavendulae subsp. lavendulae</name>
    <dbReference type="NCBI Taxonomy" id="58340"/>
    <lineage>
        <taxon>Bacteria</taxon>
        <taxon>Bacillati</taxon>
        <taxon>Actinomycetota</taxon>
        <taxon>Actinomycetes</taxon>
        <taxon>Kitasatosporales</taxon>
        <taxon>Streptomycetaceae</taxon>
        <taxon>Streptomyces</taxon>
    </lineage>
</organism>
<feature type="transmembrane region" description="Helical" evidence="9">
    <location>
        <begin position="444"/>
        <end position="461"/>
    </location>
</feature>
<feature type="compositionally biased region" description="Low complexity" evidence="8">
    <location>
        <begin position="476"/>
        <end position="485"/>
    </location>
</feature>
<dbReference type="Pfam" id="PF07690">
    <property type="entry name" value="MFS_1"/>
    <property type="match status" value="1"/>
</dbReference>
<feature type="transmembrane region" description="Helical" evidence="9">
    <location>
        <begin position="168"/>
        <end position="185"/>
    </location>
</feature>
<dbReference type="Proteomes" id="UP000231791">
    <property type="component" value="Plasmid pSA3239"/>
</dbReference>
<feature type="transmembrane region" description="Helical" evidence="9">
    <location>
        <begin position="274"/>
        <end position="294"/>
    </location>
</feature>
<feature type="transmembrane region" description="Helical" evidence="9">
    <location>
        <begin position="233"/>
        <end position="253"/>
    </location>
</feature>
<accession>A0A2K8PUT2</accession>
<dbReference type="GO" id="GO:0005886">
    <property type="term" value="C:plasma membrane"/>
    <property type="evidence" value="ECO:0007669"/>
    <property type="project" value="UniProtKB-SubCell"/>
</dbReference>
<dbReference type="CDD" id="cd17503">
    <property type="entry name" value="MFS_LmrB_MDR_like"/>
    <property type="match status" value="1"/>
</dbReference>
<evidence type="ECO:0000256" key="5">
    <source>
        <dbReference type="ARBA" id="ARBA00022989"/>
    </source>
</evidence>
<protein>
    <submittedName>
        <fullName evidence="11">Putative transport protein HsrA</fullName>
    </submittedName>
</protein>
<dbReference type="PANTHER" id="PTHR42718">
    <property type="entry name" value="MAJOR FACILITATOR SUPERFAMILY MULTIDRUG TRANSPORTER MFSC"/>
    <property type="match status" value="1"/>
</dbReference>
<dbReference type="AlphaFoldDB" id="A0A2K8PUT2"/>
<dbReference type="GeneID" id="49389013"/>
<feature type="transmembrane region" description="Helical" evidence="9">
    <location>
        <begin position="107"/>
        <end position="128"/>
    </location>
</feature>
<name>A0A2K8PUT2_STRLA</name>
<sequence>MQTPPPERLDRKLLILAGTLLIGAIASLLDSTIVSVALNDISADLHASESALSWVSTSYLLTLALVTPLVGWAVDRFGNKRMWMCALTVFLGGSVLCGLAWSVESLIAFRVVKGIGGGMVLPMVQTILAQAAGPKRFGRVMSLVGIPGQLAPILGPVVGGLIIDAAGWRWIFFVNVPVILVALVLAQRVLPSSAKGGEVKVDRRGIMLLPPGMVALVYGFSRVRDVSQLTDPLTLAVLLAGLLLVAAFCVHSARSADPLVDVALFRSRAFSSSSLLVFLNAVAVYGPLFVLPLFYARYLGYDSSTIGWLLAPQGLGMLVGISAAGWLTDRYDPRLLILGATVLSVAGTVGFTQLSADTDDLLLGFSLGLRGLGLGVVGVSILITAYLDIPSDRIPRGTVMIAVVQRVGASFGTAMVALLLSVNLGSGGGSGEAGADPAAYANTFWWVLGMVAAMVVPALFMPKRPRTEAAAEEPAAEAAPSAEPGAGAGADCRRG</sequence>
<feature type="transmembrane region" description="Helical" evidence="9">
    <location>
        <begin position="51"/>
        <end position="70"/>
    </location>
</feature>